<comment type="caution">
    <text evidence="1">The sequence shown here is derived from an EMBL/GenBank/DDBJ whole genome shotgun (WGS) entry which is preliminary data.</text>
</comment>
<feature type="non-terminal residue" evidence="1">
    <location>
        <position position="54"/>
    </location>
</feature>
<reference evidence="1 2" key="1">
    <citation type="journal article" date="2023" name="Sci. Data">
        <title>Genome assembly of the Korean intertidal mud-creeper Batillaria attramentaria.</title>
        <authorList>
            <person name="Patra A.K."/>
            <person name="Ho P.T."/>
            <person name="Jun S."/>
            <person name="Lee S.J."/>
            <person name="Kim Y."/>
            <person name="Won Y.J."/>
        </authorList>
    </citation>
    <scope>NUCLEOTIDE SEQUENCE [LARGE SCALE GENOMIC DNA]</scope>
    <source>
        <strain evidence="1">Wonlab-2016</strain>
    </source>
</reference>
<accession>A0ABD0KYB9</accession>
<name>A0ABD0KYB9_9CAEN</name>
<organism evidence="1 2">
    <name type="scientific">Batillaria attramentaria</name>
    <dbReference type="NCBI Taxonomy" id="370345"/>
    <lineage>
        <taxon>Eukaryota</taxon>
        <taxon>Metazoa</taxon>
        <taxon>Spiralia</taxon>
        <taxon>Lophotrochozoa</taxon>
        <taxon>Mollusca</taxon>
        <taxon>Gastropoda</taxon>
        <taxon>Caenogastropoda</taxon>
        <taxon>Sorbeoconcha</taxon>
        <taxon>Cerithioidea</taxon>
        <taxon>Batillariidae</taxon>
        <taxon>Batillaria</taxon>
    </lineage>
</organism>
<protein>
    <submittedName>
        <fullName evidence="1">Uncharacterized protein</fullName>
    </submittedName>
</protein>
<evidence type="ECO:0000313" key="1">
    <source>
        <dbReference type="EMBL" id="KAK7491814.1"/>
    </source>
</evidence>
<evidence type="ECO:0000313" key="2">
    <source>
        <dbReference type="Proteomes" id="UP001519460"/>
    </source>
</evidence>
<keyword evidence="2" id="KW-1185">Reference proteome</keyword>
<proteinExistence type="predicted"/>
<dbReference type="Proteomes" id="UP001519460">
    <property type="component" value="Unassembled WGS sequence"/>
</dbReference>
<dbReference type="EMBL" id="JACVVK020000110">
    <property type="protein sequence ID" value="KAK7491814.1"/>
    <property type="molecule type" value="Genomic_DNA"/>
</dbReference>
<sequence>MSSPSFHLKHTDRITVVFLCVGVNLEREELLREKVLGNTRTQQVRFESTSIVYA</sequence>
<gene>
    <name evidence="1" type="ORF">BaRGS_00016949</name>
</gene>
<dbReference type="AlphaFoldDB" id="A0ABD0KYB9"/>